<gene>
    <name evidence="3" type="ORF">T472_0205240</name>
</gene>
<dbReference type="AlphaFoldDB" id="V7I8Q4"/>
<dbReference type="InterPro" id="IPR021144">
    <property type="entry name" value="UPF0597"/>
</dbReference>
<feature type="domain" description="Serine dehydratase-like alpha subunit" evidence="2">
    <location>
        <begin position="171"/>
        <end position="421"/>
    </location>
</feature>
<dbReference type="STRING" id="994573.T472_0205240"/>
<name>V7I8Q4_9CLOT</name>
<dbReference type="Pfam" id="PF03313">
    <property type="entry name" value="SDH_alpha"/>
    <property type="match status" value="1"/>
</dbReference>
<proteinExistence type="inferred from homology"/>
<evidence type="ECO:0000313" key="3">
    <source>
        <dbReference type="EMBL" id="ETA81646.1"/>
    </source>
</evidence>
<protein>
    <recommendedName>
        <fullName evidence="1">UPF0597 protein T472_0205240</fullName>
    </recommendedName>
</protein>
<dbReference type="EMBL" id="AXUN02000079">
    <property type="protein sequence ID" value="ETA81646.1"/>
    <property type="molecule type" value="Genomic_DNA"/>
</dbReference>
<dbReference type="GO" id="GO:0019450">
    <property type="term" value="P:L-cysteine catabolic process to pyruvate"/>
    <property type="evidence" value="ECO:0007669"/>
    <property type="project" value="TreeGrafter"/>
</dbReference>
<dbReference type="eggNOG" id="COG3681">
    <property type="taxonomic scope" value="Bacteria"/>
</dbReference>
<dbReference type="InterPro" id="IPR005130">
    <property type="entry name" value="Ser_deHydtase-like_asu"/>
</dbReference>
<dbReference type="PIRSF" id="PIRSF006054">
    <property type="entry name" value="UCP006054"/>
    <property type="match status" value="1"/>
</dbReference>
<dbReference type="PANTHER" id="PTHR30501:SF2">
    <property type="entry name" value="UPF0597 PROTEIN YHAM"/>
    <property type="match status" value="1"/>
</dbReference>
<evidence type="ECO:0000259" key="2">
    <source>
        <dbReference type="Pfam" id="PF03313"/>
    </source>
</evidence>
<reference evidence="3 4" key="1">
    <citation type="journal article" date="2014" name="Genome Announc.">
        <title>Genome Sequence of Youngiibacter fragilis, the Type Strain of the Genus Youngiibacter.</title>
        <authorList>
            <person name="Wawrik C.B."/>
            <person name="Callaghan A.V."/>
            <person name="Stamps B.W."/>
            <person name="Wawrik B."/>
        </authorList>
    </citation>
    <scope>NUCLEOTIDE SEQUENCE [LARGE SCALE GENOMIC DNA]</scope>
    <source>
        <strain evidence="3 4">232.1</strain>
    </source>
</reference>
<sequence length="427" mass="44649">MLTETELVELLKKEVVPALGCTEPVAVALAAASAANAVGGEVISIRLTVNPNIFKNGMSVGIPGFDKVGLKYAASLGACLRNPHKGLRLLEDLDESIRSKADRIVGESMVEVSIDHSKTLIYVDAEIITENGKGTAIIRNTHSNIEYLSVNDKVLMNLAKSPEFEGDLYCKLKRMKIMDIRELVDSVNTESLSFMMDGVDMNEKIAEFGMAGENGVGIAGAMKEMTSGTVMGDSLQSRIMMKTAACAESRMSGCPHAVMSSAGSGNHGITAIIPVVELAAHNGNSRDELIRAIAFSHALNVYIKQYTGKLSATCGCGVSAASAAAAAMTKLLGGNDRQIEGTIINMAGNLTGMICDGGKVGCALKLATASGAALMSAYLSMSGVVISPTDGIAGSSAEEAILNMGLVSNPGMMQTDKVILEIMTRNS</sequence>
<dbReference type="GO" id="GO:0080146">
    <property type="term" value="F:L-cysteine desulfhydrase activity"/>
    <property type="evidence" value="ECO:0007669"/>
    <property type="project" value="TreeGrafter"/>
</dbReference>
<evidence type="ECO:0000256" key="1">
    <source>
        <dbReference type="HAMAP-Rule" id="MF_01845"/>
    </source>
</evidence>
<keyword evidence="4" id="KW-1185">Reference proteome</keyword>
<dbReference type="OrthoDB" id="41906at2"/>
<dbReference type="HAMAP" id="MF_01845">
    <property type="entry name" value="UPF0597"/>
    <property type="match status" value="1"/>
</dbReference>
<dbReference type="PATRIC" id="fig|994573.3.peg.983"/>
<accession>V7I8Q4</accession>
<organism evidence="3 4">
    <name type="scientific">Youngiibacter fragilis 232.1</name>
    <dbReference type="NCBI Taxonomy" id="994573"/>
    <lineage>
        <taxon>Bacteria</taxon>
        <taxon>Bacillati</taxon>
        <taxon>Bacillota</taxon>
        <taxon>Clostridia</taxon>
        <taxon>Eubacteriales</taxon>
        <taxon>Clostridiaceae</taxon>
        <taxon>Youngiibacter</taxon>
    </lineage>
</organism>
<comment type="similarity">
    <text evidence="1">Belongs to the UPF0597 family.</text>
</comment>
<dbReference type="Proteomes" id="UP000017747">
    <property type="component" value="Unassembled WGS sequence"/>
</dbReference>
<dbReference type="PANTHER" id="PTHR30501">
    <property type="entry name" value="UPF0597 PROTEIN YHAM"/>
    <property type="match status" value="1"/>
</dbReference>
<dbReference type="RefSeq" id="WP_023388111.1">
    <property type="nucleotide sequence ID" value="NZ_AXUN02000079.1"/>
</dbReference>
<evidence type="ECO:0000313" key="4">
    <source>
        <dbReference type="Proteomes" id="UP000017747"/>
    </source>
</evidence>
<comment type="caution">
    <text evidence="3">The sequence shown here is derived from an EMBL/GenBank/DDBJ whole genome shotgun (WGS) entry which is preliminary data.</text>
</comment>